<proteinExistence type="predicted"/>
<organism evidence="1 2">
    <name type="scientific">Amniculicola lignicola CBS 123094</name>
    <dbReference type="NCBI Taxonomy" id="1392246"/>
    <lineage>
        <taxon>Eukaryota</taxon>
        <taxon>Fungi</taxon>
        <taxon>Dikarya</taxon>
        <taxon>Ascomycota</taxon>
        <taxon>Pezizomycotina</taxon>
        <taxon>Dothideomycetes</taxon>
        <taxon>Pleosporomycetidae</taxon>
        <taxon>Pleosporales</taxon>
        <taxon>Amniculicolaceae</taxon>
        <taxon>Amniculicola</taxon>
    </lineage>
</organism>
<sequence>RQGRTIWSLCGLSRLQAGRCCTFSTPGTACRGLYLGSQSTVSPSSSTAARTPSHRCPAPAAVELSCAQKAFQVRCSCVLPRLASTPPSHLLHLPWPSSTSCCACQTPHNATAAATRRKAHRAYREEGPTCSESSPLPCSLTFAAPASCLSTPPGTDLAFSTADPAPPPSIVSLRPILLP</sequence>
<gene>
    <name evidence="1" type="ORF">P154DRAFT_551240</name>
</gene>
<dbReference type="EMBL" id="ML977561">
    <property type="protein sequence ID" value="KAF2005934.1"/>
    <property type="molecule type" value="Genomic_DNA"/>
</dbReference>
<dbReference type="AlphaFoldDB" id="A0A6A5WY87"/>
<dbReference type="Proteomes" id="UP000799779">
    <property type="component" value="Unassembled WGS sequence"/>
</dbReference>
<evidence type="ECO:0000313" key="1">
    <source>
        <dbReference type="EMBL" id="KAF2005934.1"/>
    </source>
</evidence>
<accession>A0A6A5WY87</accession>
<feature type="non-terminal residue" evidence="1">
    <location>
        <position position="179"/>
    </location>
</feature>
<protein>
    <submittedName>
        <fullName evidence="1">Uncharacterized protein</fullName>
    </submittedName>
</protein>
<name>A0A6A5WY87_9PLEO</name>
<keyword evidence="2" id="KW-1185">Reference proteome</keyword>
<evidence type="ECO:0000313" key="2">
    <source>
        <dbReference type="Proteomes" id="UP000799779"/>
    </source>
</evidence>
<reference evidence="1" key="1">
    <citation type="journal article" date="2020" name="Stud. Mycol.">
        <title>101 Dothideomycetes genomes: a test case for predicting lifestyles and emergence of pathogens.</title>
        <authorList>
            <person name="Haridas S."/>
            <person name="Albert R."/>
            <person name="Binder M."/>
            <person name="Bloem J."/>
            <person name="Labutti K."/>
            <person name="Salamov A."/>
            <person name="Andreopoulos B."/>
            <person name="Baker S."/>
            <person name="Barry K."/>
            <person name="Bills G."/>
            <person name="Bluhm B."/>
            <person name="Cannon C."/>
            <person name="Castanera R."/>
            <person name="Culley D."/>
            <person name="Daum C."/>
            <person name="Ezra D."/>
            <person name="Gonzalez J."/>
            <person name="Henrissat B."/>
            <person name="Kuo A."/>
            <person name="Liang C."/>
            <person name="Lipzen A."/>
            <person name="Lutzoni F."/>
            <person name="Magnuson J."/>
            <person name="Mondo S."/>
            <person name="Nolan M."/>
            <person name="Ohm R."/>
            <person name="Pangilinan J."/>
            <person name="Park H.-J."/>
            <person name="Ramirez L."/>
            <person name="Alfaro M."/>
            <person name="Sun H."/>
            <person name="Tritt A."/>
            <person name="Yoshinaga Y."/>
            <person name="Zwiers L.-H."/>
            <person name="Turgeon B."/>
            <person name="Goodwin S."/>
            <person name="Spatafora J."/>
            <person name="Crous P."/>
            <person name="Grigoriev I."/>
        </authorList>
    </citation>
    <scope>NUCLEOTIDE SEQUENCE</scope>
    <source>
        <strain evidence="1">CBS 123094</strain>
    </source>
</reference>
<feature type="non-terminal residue" evidence="1">
    <location>
        <position position="1"/>
    </location>
</feature>